<protein>
    <submittedName>
        <fullName evidence="1">Uncharacterized protein</fullName>
    </submittedName>
</protein>
<reference evidence="1 2" key="1">
    <citation type="journal article" date="2018" name="G3 (Bethesda)">
        <title>Phylogenetic and Phylogenomic Definition of Rhizopus Species.</title>
        <authorList>
            <person name="Gryganskyi A.P."/>
            <person name="Golan J."/>
            <person name="Dolatabadi S."/>
            <person name="Mondo S."/>
            <person name="Robb S."/>
            <person name="Idnurm A."/>
            <person name="Muszewska A."/>
            <person name="Steczkiewicz K."/>
            <person name="Masonjones S."/>
            <person name="Liao H.L."/>
            <person name="Gajdeczka M.T."/>
            <person name="Anike F."/>
            <person name="Vuek A."/>
            <person name="Anishchenko I.M."/>
            <person name="Voigt K."/>
            <person name="de Hoog G.S."/>
            <person name="Smith M.E."/>
            <person name="Heitman J."/>
            <person name="Vilgalys R."/>
            <person name="Stajich J.E."/>
        </authorList>
    </citation>
    <scope>NUCLEOTIDE SEQUENCE [LARGE SCALE GENOMIC DNA]</scope>
    <source>
        <strain evidence="1 2">CBS 357.93</strain>
    </source>
</reference>
<dbReference type="EMBL" id="PJQL01002437">
    <property type="protein sequence ID" value="RCH84189.1"/>
    <property type="molecule type" value="Genomic_DNA"/>
</dbReference>
<dbReference type="Proteomes" id="UP000252139">
    <property type="component" value="Unassembled WGS sequence"/>
</dbReference>
<evidence type="ECO:0000313" key="1">
    <source>
        <dbReference type="EMBL" id="RCH84189.1"/>
    </source>
</evidence>
<gene>
    <name evidence="1" type="ORF">CU097_002402</name>
</gene>
<dbReference type="AlphaFoldDB" id="A0A367J2X2"/>
<dbReference type="OrthoDB" id="10445475at2759"/>
<comment type="caution">
    <text evidence="1">The sequence shown here is derived from an EMBL/GenBank/DDBJ whole genome shotgun (WGS) entry which is preliminary data.</text>
</comment>
<proteinExistence type="predicted"/>
<keyword evidence="2" id="KW-1185">Reference proteome</keyword>
<name>A0A367J2X2_RHIAZ</name>
<sequence length="259" mass="29072">MAVWYKQLSSALYQDALLMSSLLSGNLGALRNPDKQTYSALKALLGHAYDNGFANPGFCKLLISDFIVHDLQTANLRLRTANKYPRFRQLCLETIALLLQGRVLLPIVFLPLCISGSASTSDLDAATIDLTSLCRLSTFRVSNTDFISVLSLTNLETEMIRACRASCIVDVYLGDYRFLQQREIRVISCYIERSLANNVYIPLFQVNARPGLIYSVIPLMKLHLIFSSVVLTKPYCGPWPFLSYFLGYPAHLLKLNNLC</sequence>
<organism evidence="1 2">
    <name type="scientific">Rhizopus azygosporus</name>
    <name type="common">Rhizopus microsporus var. azygosporus</name>
    <dbReference type="NCBI Taxonomy" id="86630"/>
    <lineage>
        <taxon>Eukaryota</taxon>
        <taxon>Fungi</taxon>
        <taxon>Fungi incertae sedis</taxon>
        <taxon>Mucoromycota</taxon>
        <taxon>Mucoromycotina</taxon>
        <taxon>Mucoromycetes</taxon>
        <taxon>Mucorales</taxon>
        <taxon>Mucorineae</taxon>
        <taxon>Rhizopodaceae</taxon>
        <taxon>Rhizopus</taxon>
    </lineage>
</organism>
<accession>A0A367J2X2</accession>
<evidence type="ECO:0000313" key="2">
    <source>
        <dbReference type="Proteomes" id="UP000252139"/>
    </source>
</evidence>